<evidence type="ECO:0000256" key="8">
    <source>
        <dbReference type="SAM" id="Phobius"/>
    </source>
</evidence>
<dbReference type="InterPro" id="IPR048279">
    <property type="entry name" value="MdtK-like"/>
</dbReference>
<dbReference type="CDD" id="cd13134">
    <property type="entry name" value="MATE_like_8"/>
    <property type="match status" value="1"/>
</dbReference>
<keyword evidence="7 8" id="KW-0472">Membrane</keyword>
<protein>
    <submittedName>
        <fullName evidence="9">MATE family efflux transporter</fullName>
    </submittedName>
</protein>
<sequence length="456" mass="50674">MEKPDIKKISIIAITWPIFIESLLHMSLRTADTLMLSQVSDEAVASVGVANQLIMFMFFLFQFISTGAAVVIAQYLGAKKYNDIKLLTGNAILINLLFGILVASTIMIFSRQLLGFFSLEPELFEQANTFLLIVGGALIFQAVSVTMSAIIQTHGYTKETMFVTFGMNILNITGNYLFIFGAFGFPQWGVPGVAISTAVSQFLAMIAYALVLYYRVNLKVEWKEYFTFQKERIMKILRIGVPSSISMISYSSSQIVTTGFITLLGTQMLATRIYSLNILFLVMILGISLGRGSQIVIGHLIGAGKMEEAYKQGLRSGRWSIIIALGVTVIVTTFSKPLLGLFTSDAEIISMGVILLLLGFLLEPGRCLNLVYGAILNGAGDARFVMIESVAVMWLFSVPLYYILGIHLGYGLIGIWIAFIADEWARGLFVYFRWRSNAWRKKAIVKQEDKEMEKLA</sequence>
<feature type="transmembrane region" description="Helical" evidence="8">
    <location>
        <begin position="384"/>
        <end position="404"/>
    </location>
</feature>
<evidence type="ECO:0000256" key="6">
    <source>
        <dbReference type="ARBA" id="ARBA00022989"/>
    </source>
</evidence>
<keyword evidence="5 8" id="KW-0812">Transmembrane</keyword>
<dbReference type="NCBIfam" id="TIGR00797">
    <property type="entry name" value="matE"/>
    <property type="match status" value="1"/>
</dbReference>
<keyword evidence="6 8" id="KW-1133">Transmembrane helix</keyword>
<feature type="transmembrane region" description="Helical" evidence="8">
    <location>
        <begin position="273"/>
        <end position="298"/>
    </location>
</feature>
<evidence type="ECO:0000313" key="9">
    <source>
        <dbReference type="EMBL" id="MBU9721453.1"/>
    </source>
</evidence>
<comment type="similarity">
    <text evidence="2">Belongs to the multi antimicrobial extrusion (MATE) (TC 2.A.66.1) family.</text>
</comment>
<dbReference type="Proteomes" id="UP000790580">
    <property type="component" value="Unassembled WGS sequence"/>
</dbReference>
<comment type="caution">
    <text evidence="9">The sequence shown here is derived from an EMBL/GenBank/DDBJ whole genome shotgun (WGS) entry which is preliminary data.</text>
</comment>
<dbReference type="EMBL" id="JAHQCR010000034">
    <property type="protein sequence ID" value="MBU9721453.1"/>
    <property type="molecule type" value="Genomic_DNA"/>
</dbReference>
<evidence type="ECO:0000256" key="5">
    <source>
        <dbReference type="ARBA" id="ARBA00022692"/>
    </source>
</evidence>
<evidence type="ECO:0000256" key="1">
    <source>
        <dbReference type="ARBA" id="ARBA00004651"/>
    </source>
</evidence>
<evidence type="ECO:0000256" key="2">
    <source>
        <dbReference type="ARBA" id="ARBA00010199"/>
    </source>
</evidence>
<evidence type="ECO:0000313" key="10">
    <source>
        <dbReference type="Proteomes" id="UP000790580"/>
    </source>
</evidence>
<keyword evidence="10" id="KW-1185">Reference proteome</keyword>
<organism evidence="9 10">
    <name type="scientific">Evansella alkalicola</name>
    <dbReference type="NCBI Taxonomy" id="745819"/>
    <lineage>
        <taxon>Bacteria</taxon>
        <taxon>Bacillati</taxon>
        <taxon>Bacillota</taxon>
        <taxon>Bacilli</taxon>
        <taxon>Bacillales</taxon>
        <taxon>Bacillaceae</taxon>
        <taxon>Evansella</taxon>
    </lineage>
</organism>
<keyword evidence="3" id="KW-0813">Transport</keyword>
<feature type="transmembrane region" description="Helical" evidence="8">
    <location>
        <begin position="191"/>
        <end position="216"/>
    </location>
</feature>
<gene>
    <name evidence="9" type="ORF">KS407_08345</name>
</gene>
<feature type="transmembrane region" description="Helical" evidence="8">
    <location>
        <begin position="348"/>
        <end position="372"/>
    </location>
</feature>
<accession>A0ABS6JSA9</accession>
<reference evidence="9 10" key="1">
    <citation type="submission" date="2021-06" db="EMBL/GenBank/DDBJ databases">
        <title>Bacillus sp. RD4P76, an endophyte from a halophyte.</title>
        <authorList>
            <person name="Sun J.-Q."/>
        </authorList>
    </citation>
    <scope>NUCLEOTIDE SEQUENCE [LARGE SCALE GENOMIC DNA]</scope>
    <source>
        <strain evidence="9 10">JCM 17098</strain>
    </source>
</reference>
<feature type="transmembrane region" description="Helical" evidence="8">
    <location>
        <begin position="129"/>
        <end position="150"/>
    </location>
</feature>
<feature type="transmembrane region" description="Helical" evidence="8">
    <location>
        <begin position="53"/>
        <end position="76"/>
    </location>
</feature>
<feature type="transmembrane region" description="Helical" evidence="8">
    <location>
        <begin position="319"/>
        <end position="342"/>
    </location>
</feature>
<feature type="transmembrane region" description="Helical" evidence="8">
    <location>
        <begin position="88"/>
        <end position="109"/>
    </location>
</feature>
<dbReference type="InterPro" id="IPR047135">
    <property type="entry name" value="YsiQ"/>
</dbReference>
<dbReference type="Pfam" id="PF01554">
    <property type="entry name" value="MatE"/>
    <property type="match status" value="2"/>
</dbReference>
<dbReference type="InterPro" id="IPR002528">
    <property type="entry name" value="MATE_fam"/>
</dbReference>
<keyword evidence="4" id="KW-1003">Cell membrane</keyword>
<feature type="transmembrane region" description="Helical" evidence="8">
    <location>
        <begin position="9"/>
        <end position="28"/>
    </location>
</feature>
<evidence type="ECO:0000256" key="7">
    <source>
        <dbReference type="ARBA" id="ARBA00023136"/>
    </source>
</evidence>
<comment type="subcellular location">
    <subcellularLocation>
        <location evidence="1">Cell membrane</location>
        <topology evidence="1">Multi-pass membrane protein</topology>
    </subcellularLocation>
</comment>
<feature type="transmembrane region" description="Helical" evidence="8">
    <location>
        <begin position="162"/>
        <end position="185"/>
    </location>
</feature>
<feature type="transmembrane region" description="Helical" evidence="8">
    <location>
        <begin position="410"/>
        <end position="432"/>
    </location>
</feature>
<dbReference type="PANTHER" id="PTHR42925">
    <property type="entry name" value="MULTIDRUG AND TOXIN EFFLUX PROTEIN MATE FAMILY"/>
    <property type="match status" value="1"/>
</dbReference>
<evidence type="ECO:0000256" key="3">
    <source>
        <dbReference type="ARBA" id="ARBA00022448"/>
    </source>
</evidence>
<dbReference type="RefSeq" id="WP_088075397.1">
    <property type="nucleotide sequence ID" value="NZ_JAHQCR010000034.1"/>
</dbReference>
<dbReference type="PANTHER" id="PTHR42925:SF1">
    <property type="entry name" value="VIRULENCE FACTOR MVIN"/>
    <property type="match status" value="1"/>
</dbReference>
<evidence type="ECO:0000256" key="4">
    <source>
        <dbReference type="ARBA" id="ARBA00022475"/>
    </source>
</evidence>
<dbReference type="PIRSF" id="PIRSF006603">
    <property type="entry name" value="DinF"/>
    <property type="match status" value="1"/>
</dbReference>
<name>A0ABS6JSA9_9BACI</name>
<feature type="transmembrane region" description="Helical" evidence="8">
    <location>
        <begin position="236"/>
        <end position="261"/>
    </location>
</feature>
<proteinExistence type="inferred from homology"/>